<organism evidence="1 2">
    <name type="scientific">Pseudomonas paraeruginosa</name>
    <dbReference type="NCBI Taxonomy" id="2994495"/>
    <lineage>
        <taxon>Bacteria</taxon>
        <taxon>Pseudomonadati</taxon>
        <taxon>Pseudomonadota</taxon>
        <taxon>Gammaproteobacteria</taxon>
        <taxon>Pseudomonadales</taxon>
        <taxon>Pseudomonadaceae</taxon>
        <taxon>Pseudomonas</taxon>
    </lineage>
</organism>
<dbReference type="AlphaFoldDB" id="A0A2R3IRU0"/>
<sequence length="48" mass="5673">MPEASDPFFGRFLTPLKIKELQRLKKRGFQTGNTLYFFFLQMVIGFRG</sequence>
<gene>
    <name evidence="1" type="ORF">CSB93_0901</name>
</gene>
<proteinExistence type="predicted"/>
<dbReference type="EMBL" id="CP027169">
    <property type="protein sequence ID" value="AVK04648.1"/>
    <property type="molecule type" value="Genomic_DNA"/>
</dbReference>
<evidence type="ECO:0000313" key="2">
    <source>
        <dbReference type="Proteomes" id="UP000238390"/>
    </source>
</evidence>
<name>A0A2R3IRU0_9PSED</name>
<evidence type="ECO:0000313" key="1">
    <source>
        <dbReference type="EMBL" id="AVK04648.1"/>
    </source>
</evidence>
<keyword evidence="2" id="KW-1185">Reference proteome</keyword>
<protein>
    <recommendedName>
        <fullName evidence="3">DUF4158 domain-containing protein</fullName>
    </recommendedName>
</protein>
<dbReference type="Proteomes" id="UP000238390">
    <property type="component" value="Chromosome"/>
</dbReference>
<reference evidence="1 2" key="1">
    <citation type="submission" date="2018-02" db="EMBL/GenBank/DDBJ databases">
        <title>FDA/CDC Antimicrobial Resistant Isolate Bank Genome Sequencing.</title>
        <authorList>
            <person name="Benahmed F.H."/>
            <person name="Lutgring J.D."/>
            <person name="Yoo B."/>
            <person name="Machado M."/>
            <person name="Brown A."/>
            <person name="McAllister G."/>
            <person name="Perry A."/>
            <person name="Halpin A.L."/>
            <person name="Vavikolanu K."/>
            <person name="Ott S."/>
            <person name="Zhao X."/>
            <person name="Tallon L.J."/>
            <person name="Sadzewicz L."/>
            <person name="Aluvathingal J."/>
            <person name="Nadendla S."/>
            <person name="Voskania-kordi A."/>
            <person name="Simonyan V."/>
            <person name="Patel J."/>
            <person name="Shawar R.M."/>
        </authorList>
    </citation>
    <scope>NUCLEOTIDE SEQUENCE [LARGE SCALE GENOMIC DNA]</scope>
    <source>
        <strain evidence="1 2">AR_0356</strain>
    </source>
</reference>
<accession>A0A2R3IRU0</accession>
<evidence type="ECO:0008006" key="3">
    <source>
        <dbReference type="Google" id="ProtNLM"/>
    </source>
</evidence>